<evidence type="ECO:0000313" key="3">
    <source>
        <dbReference type="Proteomes" id="UP001500755"/>
    </source>
</evidence>
<accession>A0ABP5EEV6</accession>
<sequence>MEILSEIASQPLTGTIIGGALASGAGLLTSYVMRRHDRIQQKLNRSFDLKVLKYTDYTGLIDSLLKRIYEYQEQGIDPQAAGLDVEHVPDRIVQAQLALQLVATKSIRSETEKQLRLLPSAMSLDEATVRELQQSQDDLIELIQNDLGLDDDKH</sequence>
<keyword evidence="3" id="KW-1185">Reference proteome</keyword>
<keyword evidence="1" id="KW-0812">Transmembrane</keyword>
<protein>
    <submittedName>
        <fullName evidence="2">Uncharacterized protein</fullName>
    </submittedName>
</protein>
<evidence type="ECO:0000313" key="2">
    <source>
        <dbReference type="EMBL" id="GAA1997086.1"/>
    </source>
</evidence>
<dbReference type="RefSeq" id="WP_344305845.1">
    <property type="nucleotide sequence ID" value="NZ_BAAANO010000001.1"/>
</dbReference>
<dbReference type="Proteomes" id="UP001500755">
    <property type="component" value="Unassembled WGS sequence"/>
</dbReference>
<comment type="caution">
    <text evidence="2">The sequence shown here is derived from an EMBL/GenBank/DDBJ whole genome shotgun (WGS) entry which is preliminary data.</text>
</comment>
<name>A0ABP5EEV6_9MICO</name>
<feature type="transmembrane region" description="Helical" evidence="1">
    <location>
        <begin position="12"/>
        <end position="33"/>
    </location>
</feature>
<proteinExistence type="predicted"/>
<reference evidence="3" key="1">
    <citation type="journal article" date="2019" name="Int. J. Syst. Evol. Microbiol.">
        <title>The Global Catalogue of Microorganisms (GCM) 10K type strain sequencing project: providing services to taxonomists for standard genome sequencing and annotation.</title>
        <authorList>
            <consortium name="The Broad Institute Genomics Platform"/>
            <consortium name="The Broad Institute Genome Sequencing Center for Infectious Disease"/>
            <person name="Wu L."/>
            <person name="Ma J."/>
        </authorList>
    </citation>
    <scope>NUCLEOTIDE SEQUENCE [LARGE SCALE GENOMIC DNA]</scope>
    <source>
        <strain evidence="3">JCM 14546</strain>
    </source>
</reference>
<evidence type="ECO:0000256" key="1">
    <source>
        <dbReference type="SAM" id="Phobius"/>
    </source>
</evidence>
<organism evidence="2 3">
    <name type="scientific">Brevibacterium samyangense</name>
    <dbReference type="NCBI Taxonomy" id="366888"/>
    <lineage>
        <taxon>Bacteria</taxon>
        <taxon>Bacillati</taxon>
        <taxon>Actinomycetota</taxon>
        <taxon>Actinomycetes</taxon>
        <taxon>Micrococcales</taxon>
        <taxon>Brevibacteriaceae</taxon>
        <taxon>Brevibacterium</taxon>
    </lineage>
</organism>
<dbReference type="EMBL" id="BAAANO010000001">
    <property type="protein sequence ID" value="GAA1997086.1"/>
    <property type="molecule type" value="Genomic_DNA"/>
</dbReference>
<keyword evidence="1" id="KW-1133">Transmembrane helix</keyword>
<keyword evidence="1" id="KW-0472">Membrane</keyword>
<gene>
    <name evidence="2" type="ORF">GCM10009755_00100</name>
</gene>